<dbReference type="HOGENOM" id="CLU_097925_0_0_6"/>
<dbReference type="Pfam" id="PF07977">
    <property type="entry name" value="FabA"/>
    <property type="match status" value="1"/>
</dbReference>
<dbReference type="PANTHER" id="PTHR30272:SF8">
    <property type="entry name" value="3-HYDROXYDECANOYL-[ACYL-CARRIER-PROTEIN] DEHYDRATASE"/>
    <property type="match status" value="1"/>
</dbReference>
<reference evidence="2 3" key="1">
    <citation type="journal article" date="2009" name="Infect. Immun.">
        <title>Comparative genomics reveal extensive transposon-mediated genomic plasticity and diversity among potential effector proteins within the genus Coxiella.</title>
        <authorList>
            <person name="Beare P.A."/>
            <person name="Unsworth N."/>
            <person name="Andoh M."/>
            <person name="Voth D.E."/>
            <person name="Omsland A."/>
            <person name="Gilk S.D."/>
            <person name="Williams K.P."/>
            <person name="Sobral B.W."/>
            <person name="Kupko J.J.III."/>
            <person name="Porcella S.F."/>
            <person name="Samuel J.E."/>
            <person name="Heinzen R.A."/>
        </authorList>
    </citation>
    <scope>NUCLEOTIDE SEQUENCE [LARGE SCALE GENOMIC DNA]</scope>
    <source>
        <strain evidence="2 3">Dugway 5J108-111</strain>
    </source>
</reference>
<evidence type="ECO:0000313" key="2">
    <source>
        <dbReference type="EMBL" id="ABS76931.1"/>
    </source>
</evidence>
<keyword evidence="1 2" id="KW-0456">Lyase</keyword>
<protein>
    <submittedName>
        <fullName evidence="2">3-hydroxydecanoyl-[acyl-carrier-protein] dehydratase</fullName>
        <ecNumber evidence="2">4.2.1.59</ecNumber>
    </submittedName>
</protein>
<dbReference type="GO" id="GO:0019171">
    <property type="term" value="F:(3R)-hydroxyacyl-[acyl-carrier-protein] dehydratase activity"/>
    <property type="evidence" value="ECO:0007669"/>
    <property type="project" value="UniProtKB-EC"/>
</dbReference>
<dbReference type="InterPro" id="IPR013114">
    <property type="entry name" value="FabA_FabZ"/>
</dbReference>
<accession>A9KBE1</accession>
<organism evidence="2 3">
    <name type="scientific">Coxiella burnetii (strain Dugway 5J108-111)</name>
    <dbReference type="NCBI Taxonomy" id="434922"/>
    <lineage>
        <taxon>Bacteria</taxon>
        <taxon>Pseudomonadati</taxon>
        <taxon>Pseudomonadota</taxon>
        <taxon>Gammaproteobacteria</taxon>
        <taxon>Legionellales</taxon>
        <taxon>Coxiellaceae</taxon>
        <taxon>Coxiella</taxon>
    </lineage>
</organism>
<proteinExistence type="predicted"/>
<name>A9KBE1_COXBN</name>
<dbReference type="UniPathway" id="UPA00094"/>
<dbReference type="EMBL" id="CP000733">
    <property type="protein sequence ID" value="ABS76931.1"/>
    <property type="molecule type" value="Genomic_DNA"/>
</dbReference>
<dbReference type="AlphaFoldDB" id="A9KBE1"/>
<dbReference type="Proteomes" id="UP000008555">
    <property type="component" value="Chromosome"/>
</dbReference>
<dbReference type="PANTHER" id="PTHR30272">
    <property type="entry name" value="3-HYDROXYACYL-[ACYL-CARRIER-PROTEIN] DEHYDRATASE"/>
    <property type="match status" value="1"/>
</dbReference>
<dbReference type="GO" id="GO:0006633">
    <property type="term" value="P:fatty acid biosynthetic process"/>
    <property type="evidence" value="ECO:0007669"/>
    <property type="project" value="UniProtKB-UniPathway"/>
</dbReference>
<sequence>MKIKYEDFKKKTTFSKEEMVALTWGHLIKDPPPEGIPALPAPPLLMVDRVLSVEHTCSRGKIIAETDIHLDDWFFQCHFRHDPVKPGCLGVDAIWQLLGLYISLRGGVGSGRALGAKEVDFFGQIRPHNKVVRYEVSIRRYSHLEQQGVSMVLGDGSVFVDGEQVYQINQAKVGSFLNIRYDDYPLKSQHAIGGVMAVNRMEETI</sequence>
<dbReference type="SUPFAM" id="SSF54637">
    <property type="entry name" value="Thioesterase/thiol ester dehydrase-isomerase"/>
    <property type="match status" value="1"/>
</dbReference>
<dbReference type="Gene3D" id="3.10.129.10">
    <property type="entry name" value="Hotdog Thioesterase"/>
    <property type="match status" value="1"/>
</dbReference>
<gene>
    <name evidence="2" type="ordered locus">CBUD_0157</name>
</gene>
<evidence type="ECO:0000313" key="3">
    <source>
        <dbReference type="Proteomes" id="UP000008555"/>
    </source>
</evidence>
<dbReference type="KEGG" id="cbd:CBUD_0157"/>
<dbReference type="EC" id="4.2.1.59" evidence="2"/>
<dbReference type="NCBIfam" id="NF003509">
    <property type="entry name" value="PRK05174.1"/>
    <property type="match status" value="1"/>
</dbReference>
<dbReference type="RefSeq" id="WP_011996435.1">
    <property type="nucleotide sequence ID" value="NC_009727.1"/>
</dbReference>
<evidence type="ECO:0000256" key="1">
    <source>
        <dbReference type="ARBA" id="ARBA00023239"/>
    </source>
</evidence>
<dbReference type="InterPro" id="IPR029069">
    <property type="entry name" value="HotDog_dom_sf"/>
</dbReference>